<feature type="compositionally biased region" description="Acidic residues" evidence="1">
    <location>
        <begin position="154"/>
        <end position="166"/>
    </location>
</feature>
<dbReference type="Gramene" id="Manes.15G090300.1.v8.1">
    <property type="protein sequence ID" value="Manes.15G090300.1.v8.1.CDS"/>
    <property type="gene ID" value="Manes.15G090300.v8.1"/>
</dbReference>
<feature type="region of interest" description="Disordered" evidence="1">
    <location>
        <begin position="178"/>
        <end position="206"/>
    </location>
</feature>
<evidence type="ECO:0000313" key="2">
    <source>
        <dbReference type="EMBL" id="OAY28730.1"/>
    </source>
</evidence>
<feature type="region of interest" description="Disordered" evidence="1">
    <location>
        <begin position="143"/>
        <end position="166"/>
    </location>
</feature>
<dbReference type="PANTHER" id="PTHR33785">
    <property type="entry name" value="OS06G0550800 PROTEIN"/>
    <property type="match status" value="1"/>
</dbReference>
<keyword evidence="3" id="KW-1185">Reference proteome</keyword>
<dbReference type="PANTHER" id="PTHR33785:SF5">
    <property type="entry name" value="SERINE_ARGININE REPETITIVE MATRIX PROTEIN"/>
    <property type="match status" value="1"/>
</dbReference>
<evidence type="ECO:0000313" key="3">
    <source>
        <dbReference type="Proteomes" id="UP000091857"/>
    </source>
</evidence>
<sequence length="329" mass="37195">MDYYDDDPFGTSSSRDAKVDSVHQLLEEGWFFGKLLTRKPKSSLMLRCYSDPSPNFDQAILAENNPFVDKSSPKEVAGNLIRAPVLPPCIGRKEEKQLTCRQLSGKILVQPPIKPTTRTVGIQENRRSNVITGQPSKHKLLRTPSLPPCIGREEVEEEEEEEENDDNITMSRLIRQAMPPRHTSKGMIQSSCTRRYRPPSNRKTQTIDTVKVSSKEKGNLGCSSQRNLHRSVSNIESQEVQGFKDLGFTFNKQGLNPSVVGILPGLQDDQKRTQDHQDQDKVRRKSQKAWHVQKQSCGPPIPIWAPKNSAQDIKAQLKYWARAVASNVR</sequence>
<name>A0A2C9UFE4_MANES</name>
<gene>
    <name evidence="2" type="ORF">MANES_15G090300v8</name>
</gene>
<dbReference type="STRING" id="3983.A0A2C9UFE4"/>
<protein>
    <submittedName>
        <fullName evidence="2">Uncharacterized protein</fullName>
    </submittedName>
</protein>
<dbReference type="Proteomes" id="UP000091857">
    <property type="component" value="Chromosome 15"/>
</dbReference>
<dbReference type="AlphaFoldDB" id="A0A2C9UFE4"/>
<comment type="caution">
    <text evidence="2">The sequence shown here is derived from an EMBL/GenBank/DDBJ whole genome shotgun (WGS) entry which is preliminary data.</text>
</comment>
<dbReference type="EMBL" id="CM004401">
    <property type="protein sequence ID" value="OAY28730.1"/>
    <property type="molecule type" value="Genomic_DNA"/>
</dbReference>
<accession>A0A2C9UFE4</accession>
<dbReference type="OMA" id="PKMANTI"/>
<organism evidence="2 3">
    <name type="scientific">Manihot esculenta</name>
    <name type="common">Cassava</name>
    <name type="synonym">Jatropha manihot</name>
    <dbReference type="NCBI Taxonomy" id="3983"/>
    <lineage>
        <taxon>Eukaryota</taxon>
        <taxon>Viridiplantae</taxon>
        <taxon>Streptophyta</taxon>
        <taxon>Embryophyta</taxon>
        <taxon>Tracheophyta</taxon>
        <taxon>Spermatophyta</taxon>
        <taxon>Magnoliopsida</taxon>
        <taxon>eudicotyledons</taxon>
        <taxon>Gunneridae</taxon>
        <taxon>Pentapetalae</taxon>
        <taxon>rosids</taxon>
        <taxon>fabids</taxon>
        <taxon>Malpighiales</taxon>
        <taxon>Euphorbiaceae</taxon>
        <taxon>Crotonoideae</taxon>
        <taxon>Manihoteae</taxon>
        <taxon>Manihot</taxon>
    </lineage>
</organism>
<proteinExistence type="predicted"/>
<evidence type="ECO:0000256" key="1">
    <source>
        <dbReference type="SAM" id="MobiDB-lite"/>
    </source>
</evidence>
<feature type="compositionally biased region" description="Basic and acidic residues" evidence="1">
    <location>
        <begin position="268"/>
        <end position="281"/>
    </location>
</feature>
<reference evidence="3" key="1">
    <citation type="journal article" date="2016" name="Nat. Biotechnol.">
        <title>Sequencing wild and cultivated cassava and related species reveals extensive interspecific hybridization and genetic diversity.</title>
        <authorList>
            <person name="Bredeson J.V."/>
            <person name="Lyons J.B."/>
            <person name="Prochnik S.E."/>
            <person name="Wu G.A."/>
            <person name="Ha C.M."/>
            <person name="Edsinger-Gonzales E."/>
            <person name="Grimwood J."/>
            <person name="Schmutz J."/>
            <person name="Rabbi I.Y."/>
            <person name="Egesi C."/>
            <person name="Nauluvula P."/>
            <person name="Lebot V."/>
            <person name="Ndunguru J."/>
            <person name="Mkamilo G."/>
            <person name="Bart R.S."/>
            <person name="Setter T.L."/>
            <person name="Gleadow R.M."/>
            <person name="Kulakow P."/>
            <person name="Ferguson M.E."/>
            <person name="Rounsley S."/>
            <person name="Rokhsar D.S."/>
        </authorList>
    </citation>
    <scope>NUCLEOTIDE SEQUENCE [LARGE SCALE GENOMIC DNA]</scope>
    <source>
        <strain evidence="3">cv. AM560-2</strain>
    </source>
</reference>
<feature type="region of interest" description="Disordered" evidence="1">
    <location>
        <begin position="263"/>
        <end position="303"/>
    </location>
</feature>
<dbReference type="OrthoDB" id="1875420at2759"/>